<dbReference type="Proteomes" id="UP000244773">
    <property type="component" value="Segment"/>
</dbReference>
<proteinExistence type="predicted"/>
<organism evidence="1">
    <name type="scientific">Tetraselmis virus 1</name>
    <dbReference type="NCBI Taxonomy" id="2060617"/>
    <lineage>
        <taxon>Viruses</taxon>
        <taxon>Varidnaviria</taxon>
        <taxon>Bamfordvirae</taxon>
        <taxon>Nucleocytoviricota</taxon>
        <taxon>Megaviricetes</taxon>
        <taxon>Imitervirales</taxon>
        <taxon>Allomimiviridae</taxon>
        <taxon>Oceanusvirus</taxon>
        <taxon>Oceanusvirus kaneohense</taxon>
    </lineage>
</organism>
<name>A0A2P0VNL3_9VIRU</name>
<evidence type="ECO:0000313" key="1">
    <source>
        <dbReference type="EMBL" id="AUF82491.1"/>
    </source>
</evidence>
<protein>
    <submittedName>
        <fullName evidence="1">Uncharacterized protein</fullName>
    </submittedName>
</protein>
<accession>A0A2P0VNL3</accession>
<evidence type="ECO:0000313" key="2">
    <source>
        <dbReference type="Proteomes" id="UP000244773"/>
    </source>
</evidence>
<reference evidence="1" key="1">
    <citation type="journal article" date="2018" name="Virology">
        <title>A giant virus infecting green algae encodes key fermentation genes.</title>
        <authorList>
            <person name="Schvarcz C.R."/>
            <person name="Steward G.F."/>
        </authorList>
    </citation>
    <scope>NUCLEOTIDE SEQUENCE [LARGE SCALE GENOMIC DNA]</scope>
</reference>
<sequence length="96" mass="10463">MNKGICLVAILLVIASHAEANPAAWSIIKGYVSDRITGGFTCANPLSVYTYQYNSCITNGYYVSGGRRYATSPQGCANILIRRVKFLCDKRICSCS</sequence>
<keyword evidence="2" id="KW-1185">Reference proteome</keyword>
<dbReference type="EMBL" id="KY322437">
    <property type="protein sequence ID" value="AUF82491.1"/>
    <property type="molecule type" value="Genomic_DNA"/>
</dbReference>
<gene>
    <name evidence="1" type="ORF">TetV_409</name>
</gene>